<dbReference type="InterPro" id="IPR008872">
    <property type="entry name" value="Toxin_P42"/>
</dbReference>
<dbReference type="Pfam" id="PF05431">
    <property type="entry name" value="Toxin_10"/>
    <property type="match status" value="1"/>
</dbReference>
<evidence type="ECO:0000313" key="2">
    <source>
        <dbReference type="EMBL" id="KJY35372.1"/>
    </source>
</evidence>
<organism evidence="2 3">
    <name type="scientific">Streptomyces katrae</name>
    <dbReference type="NCBI Taxonomy" id="68223"/>
    <lineage>
        <taxon>Bacteria</taxon>
        <taxon>Bacillati</taxon>
        <taxon>Actinomycetota</taxon>
        <taxon>Actinomycetes</taxon>
        <taxon>Kitasatosporales</taxon>
        <taxon>Streptomycetaceae</taxon>
        <taxon>Streptomyces</taxon>
    </lineage>
</organism>
<dbReference type="EMBL" id="JZWV01000225">
    <property type="protein sequence ID" value="KJY35372.1"/>
    <property type="molecule type" value="Genomic_DNA"/>
</dbReference>
<dbReference type="AlphaFoldDB" id="A0A0F4JLZ2"/>
<proteinExistence type="predicted"/>
<dbReference type="Proteomes" id="UP000033551">
    <property type="component" value="Unassembled WGS sequence"/>
</dbReference>
<feature type="domain" description="Insecticidal crystal toxin" evidence="1">
    <location>
        <begin position="2"/>
        <end position="160"/>
    </location>
</feature>
<accession>A0A0F4JLZ2</accession>
<reference evidence="2 3" key="1">
    <citation type="submission" date="2015-02" db="EMBL/GenBank/DDBJ databases">
        <authorList>
            <person name="Ju K.-S."/>
            <person name="Doroghazi J.R."/>
            <person name="Metcalf W."/>
        </authorList>
    </citation>
    <scope>NUCLEOTIDE SEQUENCE [LARGE SCALE GENOMIC DNA]</scope>
    <source>
        <strain evidence="2 3">NRRL ISP-5550</strain>
    </source>
</reference>
<name>A0A0F4JLZ2_9ACTN</name>
<protein>
    <recommendedName>
        <fullName evidence="1">Insecticidal crystal toxin domain-containing protein</fullName>
    </recommendedName>
</protein>
<sequence>MLVGSVLFPFPFINDPVLSRARQGQENPYYVLKRYGSWRNVYYYEHSGASAYTKEEEVTVGVTTSNTKEVEHTAGVKLTATSEFSFIGASTTLSVVSTTTTSTSENTRKTTVRREYPAGPRRAEAIWYREDRFVLERLNGEHVLEWAVRNPDRVITDAYPAR</sequence>
<dbReference type="PATRIC" id="fig|68223.7.peg.5909"/>
<dbReference type="OrthoDB" id="4017452at2"/>
<dbReference type="RefSeq" id="WP_045947100.1">
    <property type="nucleotide sequence ID" value="NZ_JZWV01000225.1"/>
</dbReference>
<comment type="caution">
    <text evidence="2">The sequence shown here is derived from an EMBL/GenBank/DDBJ whole genome shotgun (WGS) entry which is preliminary data.</text>
</comment>
<evidence type="ECO:0000313" key="3">
    <source>
        <dbReference type="Proteomes" id="UP000033551"/>
    </source>
</evidence>
<keyword evidence="3" id="KW-1185">Reference proteome</keyword>
<evidence type="ECO:0000259" key="1">
    <source>
        <dbReference type="Pfam" id="PF05431"/>
    </source>
</evidence>
<gene>
    <name evidence="2" type="ORF">VR44_10215</name>
</gene>
<dbReference type="GO" id="GO:0090729">
    <property type="term" value="F:toxin activity"/>
    <property type="evidence" value="ECO:0007669"/>
    <property type="project" value="InterPro"/>
</dbReference>